<dbReference type="EMBL" id="VEPZ02000545">
    <property type="protein sequence ID" value="KAE8723139.1"/>
    <property type="molecule type" value="Genomic_DNA"/>
</dbReference>
<dbReference type="GO" id="GO:0009706">
    <property type="term" value="C:chloroplast inner membrane"/>
    <property type="evidence" value="ECO:0007669"/>
    <property type="project" value="TreeGrafter"/>
</dbReference>
<dbReference type="GO" id="GO:0010020">
    <property type="term" value="P:chloroplast fission"/>
    <property type="evidence" value="ECO:0007669"/>
    <property type="project" value="TreeGrafter"/>
</dbReference>
<reference evidence="2" key="1">
    <citation type="submission" date="2019-09" db="EMBL/GenBank/DDBJ databases">
        <title>Draft genome information of white flower Hibiscus syriacus.</title>
        <authorList>
            <person name="Kim Y.-M."/>
        </authorList>
    </citation>
    <scope>NUCLEOTIDE SEQUENCE [LARGE SCALE GENOMIC DNA]</scope>
    <source>
        <strain evidence="2">YM2019G1</strain>
    </source>
</reference>
<organism evidence="2 3">
    <name type="scientific">Hibiscus syriacus</name>
    <name type="common">Rose of Sharon</name>
    <dbReference type="NCBI Taxonomy" id="106335"/>
    <lineage>
        <taxon>Eukaryota</taxon>
        <taxon>Viridiplantae</taxon>
        <taxon>Streptophyta</taxon>
        <taxon>Embryophyta</taxon>
        <taxon>Tracheophyta</taxon>
        <taxon>Spermatophyta</taxon>
        <taxon>Magnoliopsida</taxon>
        <taxon>eudicotyledons</taxon>
        <taxon>Gunneridae</taxon>
        <taxon>Pentapetalae</taxon>
        <taxon>rosids</taxon>
        <taxon>malvids</taxon>
        <taxon>Malvales</taxon>
        <taxon>Malvaceae</taxon>
        <taxon>Malvoideae</taxon>
        <taxon>Hibiscus</taxon>
    </lineage>
</organism>
<dbReference type="PANTHER" id="PTHR33925:SF2">
    <property type="entry name" value="PLASTID DIVISION PROTEIN CDP1, CHLOROPLASTIC"/>
    <property type="match status" value="1"/>
</dbReference>
<comment type="caution">
    <text evidence="2">The sequence shown here is derived from an EMBL/GenBank/DDBJ whole genome shotgun (WGS) entry which is preliminary data.</text>
</comment>
<keyword evidence="3" id="KW-1185">Reference proteome</keyword>
<dbReference type="AlphaFoldDB" id="A0A6A3C7W9"/>
<dbReference type="InterPro" id="IPR044685">
    <property type="entry name" value="CPD1-like"/>
</dbReference>
<proteinExistence type="predicted"/>
<protein>
    <submittedName>
        <fullName evidence="2">Uncharacterized protein</fullName>
    </submittedName>
</protein>
<evidence type="ECO:0000256" key="1">
    <source>
        <dbReference type="SAM" id="MobiDB-lite"/>
    </source>
</evidence>
<gene>
    <name evidence="2" type="ORF">F3Y22_tig00013040pilonHSYRG00172</name>
</gene>
<sequence length="136" mass="15008">MLQVQQVRKNNAPVSSSSTSNLRGSTVAGNAVVDIPVSCYQLIGISSQAEKDEIVKSVMNLKGTEVDDGYTSDVFVSRQEVLMDVRDKLPFETDYTGNVKEKIPPKLSLRIPWRWLPAAACLLQEVQFSTDPPPNL</sequence>
<feature type="compositionally biased region" description="Polar residues" evidence="1">
    <location>
        <begin position="1"/>
        <end position="14"/>
    </location>
</feature>
<name>A0A6A3C7W9_HIBSY</name>
<dbReference type="PANTHER" id="PTHR33925">
    <property type="entry name" value="PLASTID DIVISION PROTEIN CDP1, CHLOROPLASTIC-RELATED"/>
    <property type="match status" value="1"/>
</dbReference>
<feature type="region of interest" description="Disordered" evidence="1">
    <location>
        <begin position="1"/>
        <end position="24"/>
    </location>
</feature>
<dbReference type="Proteomes" id="UP000436088">
    <property type="component" value="Unassembled WGS sequence"/>
</dbReference>
<evidence type="ECO:0000313" key="3">
    <source>
        <dbReference type="Proteomes" id="UP000436088"/>
    </source>
</evidence>
<accession>A0A6A3C7W9</accession>
<evidence type="ECO:0000313" key="2">
    <source>
        <dbReference type="EMBL" id="KAE8723139.1"/>
    </source>
</evidence>